<proteinExistence type="predicted"/>
<evidence type="ECO:0000313" key="2">
    <source>
        <dbReference type="EMBL" id="KAB5593172.1"/>
    </source>
</evidence>
<sequence>MSNNDTSQPGESTVPVVPNTVFVPPSSNKVIQGSFDRDPTSSMWSTYYVDPDGNSLGSGPFTTPKEPFIAISPDFYPVLGPAPTLQVVAEADTAQFHEAGVYIQESNEVFFTSNRLPSPAGEAFHEYGNFSKISLTPDHDGKYSWEVLKPPSDVFVLPNGGTIYNDKVLMAIQGYKLQVPSSLIVVDPKTLQAEVLLNNFFGRPFNSINDIAILMKPGGGETKLEDQWIFFTDPPYGYFQKFKPHPRLPYQVYAFHPINGTIRVVADGFQRPNGIVFSPDMGTCYITDTGIASGQEHEPTAIDGSRPGTIYAYDVVHPPAGSDLRNNPPSLTNRRVFAFTDSGLPDGIKCDTEGNVYSGCGDGVHVWNKQGALLGKILVGLDIADASARGPCANFVFVPGGILIFAEKRMYLAKIKAKGALLP</sequence>
<dbReference type="SUPFAM" id="SSF63829">
    <property type="entry name" value="Calcium-dependent phosphotriesterase"/>
    <property type="match status" value="1"/>
</dbReference>
<dbReference type="AlphaFoldDB" id="A0A5N5QN05"/>
<name>A0A5N5QN05_9AGAM</name>
<dbReference type="PANTHER" id="PTHR47064:SF2">
    <property type="entry name" value="SMP-30_GLUCONOLACTONASE_LRE-LIKE REGION DOMAIN-CONTAINING PROTEIN-RELATED"/>
    <property type="match status" value="1"/>
</dbReference>
<dbReference type="InterPro" id="IPR013658">
    <property type="entry name" value="SGL"/>
</dbReference>
<evidence type="ECO:0000259" key="1">
    <source>
        <dbReference type="Pfam" id="PF08450"/>
    </source>
</evidence>
<gene>
    <name evidence="2" type="ORF">CTheo_3402</name>
</gene>
<dbReference type="Proteomes" id="UP000383932">
    <property type="component" value="Unassembled WGS sequence"/>
</dbReference>
<dbReference type="OrthoDB" id="423498at2759"/>
<reference evidence="2 3" key="1">
    <citation type="journal article" date="2019" name="Fungal Biol. Biotechnol.">
        <title>Draft genome sequence of fastidious pathogen Ceratobasidium theobromae, which causes vascular-streak dieback in Theobroma cacao.</title>
        <authorList>
            <person name="Ali S.S."/>
            <person name="Asman A."/>
            <person name="Shao J."/>
            <person name="Firmansyah A.P."/>
            <person name="Susilo A.W."/>
            <person name="Rosmana A."/>
            <person name="McMahon P."/>
            <person name="Junaid M."/>
            <person name="Guest D."/>
            <person name="Kheng T.Y."/>
            <person name="Meinhardt L.W."/>
            <person name="Bailey B.A."/>
        </authorList>
    </citation>
    <scope>NUCLEOTIDE SEQUENCE [LARGE SCALE GENOMIC DNA]</scope>
    <source>
        <strain evidence="2 3">CT2</strain>
    </source>
</reference>
<organism evidence="2 3">
    <name type="scientific">Ceratobasidium theobromae</name>
    <dbReference type="NCBI Taxonomy" id="1582974"/>
    <lineage>
        <taxon>Eukaryota</taxon>
        <taxon>Fungi</taxon>
        <taxon>Dikarya</taxon>
        <taxon>Basidiomycota</taxon>
        <taxon>Agaricomycotina</taxon>
        <taxon>Agaricomycetes</taxon>
        <taxon>Cantharellales</taxon>
        <taxon>Ceratobasidiaceae</taxon>
        <taxon>Ceratobasidium</taxon>
    </lineage>
</organism>
<accession>A0A5N5QN05</accession>
<dbReference type="Pfam" id="PF08450">
    <property type="entry name" value="SGL"/>
    <property type="match status" value="1"/>
</dbReference>
<protein>
    <recommendedName>
        <fullName evidence="1">SMP-30/Gluconolactonase/LRE-like region domain-containing protein</fullName>
    </recommendedName>
</protein>
<dbReference type="PANTHER" id="PTHR47064">
    <property type="entry name" value="PUTATIVE (AFU_ORTHOLOGUE AFUA_1G08990)-RELATED"/>
    <property type="match status" value="1"/>
</dbReference>
<keyword evidence="3" id="KW-1185">Reference proteome</keyword>
<dbReference type="InterPro" id="IPR052988">
    <property type="entry name" value="Oryzine_lactonohydrolase"/>
</dbReference>
<feature type="domain" description="SMP-30/Gluconolactonase/LRE-like region" evidence="1">
    <location>
        <begin position="244"/>
        <end position="380"/>
    </location>
</feature>
<comment type="caution">
    <text evidence="2">The sequence shown here is derived from an EMBL/GenBank/DDBJ whole genome shotgun (WGS) entry which is preliminary data.</text>
</comment>
<dbReference type="EMBL" id="SSOP01000044">
    <property type="protein sequence ID" value="KAB5593172.1"/>
    <property type="molecule type" value="Genomic_DNA"/>
</dbReference>
<dbReference type="InterPro" id="IPR011042">
    <property type="entry name" value="6-blade_b-propeller_TolB-like"/>
</dbReference>
<dbReference type="Gene3D" id="2.120.10.30">
    <property type="entry name" value="TolB, C-terminal domain"/>
    <property type="match status" value="1"/>
</dbReference>
<evidence type="ECO:0000313" key="3">
    <source>
        <dbReference type="Proteomes" id="UP000383932"/>
    </source>
</evidence>